<proteinExistence type="predicted"/>
<evidence type="ECO:0000313" key="2">
    <source>
        <dbReference type="EMBL" id="KAJ7686707.1"/>
    </source>
</evidence>
<dbReference type="InterPro" id="IPR040632">
    <property type="entry name" value="Sulfotransfer_4"/>
</dbReference>
<protein>
    <submittedName>
        <fullName evidence="2">Uncharacterized protein</fullName>
    </submittedName>
</protein>
<keyword evidence="3" id="KW-1185">Reference proteome</keyword>
<reference evidence="2" key="1">
    <citation type="submission" date="2023-03" db="EMBL/GenBank/DDBJ databases">
        <title>Massive genome expansion in bonnet fungi (Mycena s.s.) driven by repeated elements and novel gene families across ecological guilds.</title>
        <authorList>
            <consortium name="Lawrence Berkeley National Laboratory"/>
            <person name="Harder C.B."/>
            <person name="Miyauchi S."/>
            <person name="Viragh M."/>
            <person name="Kuo A."/>
            <person name="Thoen E."/>
            <person name="Andreopoulos B."/>
            <person name="Lu D."/>
            <person name="Skrede I."/>
            <person name="Drula E."/>
            <person name="Henrissat B."/>
            <person name="Morin E."/>
            <person name="Kohler A."/>
            <person name="Barry K."/>
            <person name="LaButti K."/>
            <person name="Morin E."/>
            <person name="Salamov A."/>
            <person name="Lipzen A."/>
            <person name="Mereny Z."/>
            <person name="Hegedus B."/>
            <person name="Baldrian P."/>
            <person name="Stursova M."/>
            <person name="Weitz H."/>
            <person name="Taylor A."/>
            <person name="Grigoriev I.V."/>
            <person name="Nagy L.G."/>
            <person name="Martin F."/>
            <person name="Kauserud H."/>
        </authorList>
    </citation>
    <scope>NUCLEOTIDE SEQUENCE</scope>
    <source>
        <strain evidence="2">CBHHK067</strain>
    </source>
</reference>
<dbReference type="Proteomes" id="UP001221757">
    <property type="component" value="Unassembled WGS sequence"/>
</dbReference>
<dbReference type="SUPFAM" id="SSF52540">
    <property type="entry name" value="P-loop containing nucleoside triphosphate hydrolases"/>
    <property type="match status" value="1"/>
</dbReference>
<evidence type="ECO:0000256" key="1">
    <source>
        <dbReference type="SAM" id="Phobius"/>
    </source>
</evidence>
<name>A0AAD7DA07_MYCRO</name>
<dbReference type="Pfam" id="PF17784">
    <property type="entry name" value="Sulfotransfer_4"/>
    <property type="match status" value="1"/>
</dbReference>
<keyword evidence="1" id="KW-0812">Transmembrane</keyword>
<dbReference type="Gene3D" id="3.40.50.300">
    <property type="entry name" value="P-loop containing nucleotide triphosphate hydrolases"/>
    <property type="match status" value="1"/>
</dbReference>
<comment type="caution">
    <text evidence="2">The sequence shown here is derived from an EMBL/GenBank/DDBJ whole genome shotgun (WGS) entry which is preliminary data.</text>
</comment>
<keyword evidence="1" id="KW-1133">Transmembrane helix</keyword>
<dbReference type="AlphaFoldDB" id="A0AAD7DA07"/>
<sequence>MPLHNVVESRPQRNVPMQVLALGFSRTGTASLKIALETLGYVRTNHGFAVAHASPAEIDMWIEAIRAKFYGEGTPYGRVEWDRLLWDCQAVTDAPHVLFAEDLIAAYPEAKVVLTNRSPDSWWKSYEATVAEELKPTLQVRLNSWLYPEYGKKQYLLRLVYAVLFGTDSITEDVAKARFIAHYDEVRRLTPKERLLEFQVKEGWAPLAAFLGKEVPAMVFPKVNATKQFQETISTRRRAVSWAWAQKMAAPFLAVAVAVAAMLVYIGSWQRA</sequence>
<accession>A0AAD7DA07</accession>
<keyword evidence="1" id="KW-0472">Membrane</keyword>
<organism evidence="2 3">
    <name type="scientific">Mycena rosella</name>
    <name type="common">Pink bonnet</name>
    <name type="synonym">Agaricus rosellus</name>
    <dbReference type="NCBI Taxonomy" id="1033263"/>
    <lineage>
        <taxon>Eukaryota</taxon>
        <taxon>Fungi</taxon>
        <taxon>Dikarya</taxon>
        <taxon>Basidiomycota</taxon>
        <taxon>Agaricomycotina</taxon>
        <taxon>Agaricomycetes</taxon>
        <taxon>Agaricomycetidae</taxon>
        <taxon>Agaricales</taxon>
        <taxon>Marasmiineae</taxon>
        <taxon>Mycenaceae</taxon>
        <taxon>Mycena</taxon>
    </lineage>
</organism>
<dbReference type="EMBL" id="JARKIE010000094">
    <property type="protein sequence ID" value="KAJ7686707.1"/>
    <property type="molecule type" value="Genomic_DNA"/>
</dbReference>
<dbReference type="PANTHER" id="PTHR36978">
    <property type="entry name" value="P-LOOP CONTAINING NUCLEOTIDE TRIPHOSPHATE HYDROLASE"/>
    <property type="match status" value="1"/>
</dbReference>
<dbReference type="PANTHER" id="PTHR36978:SF4">
    <property type="entry name" value="P-LOOP CONTAINING NUCLEOSIDE TRIPHOSPHATE HYDROLASE PROTEIN"/>
    <property type="match status" value="1"/>
</dbReference>
<feature type="transmembrane region" description="Helical" evidence="1">
    <location>
        <begin position="248"/>
        <end position="266"/>
    </location>
</feature>
<dbReference type="InterPro" id="IPR027417">
    <property type="entry name" value="P-loop_NTPase"/>
</dbReference>
<evidence type="ECO:0000313" key="3">
    <source>
        <dbReference type="Proteomes" id="UP001221757"/>
    </source>
</evidence>
<gene>
    <name evidence="2" type="ORF">B0H17DRAFT_1204130</name>
</gene>